<gene>
    <name evidence="6" type="ORF">M0812_08489</name>
</gene>
<accession>A0AAV7ZXP2</accession>
<dbReference type="Pfam" id="PF13516">
    <property type="entry name" value="LRR_6"/>
    <property type="match status" value="2"/>
</dbReference>
<evidence type="ECO:0000256" key="1">
    <source>
        <dbReference type="ARBA" id="ARBA00004245"/>
    </source>
</evidence>
<dbReference type="InterPro" id="IPR032675">
    <property type="entry name" value="LRR_dom_sf"/>
</dbReference>
<dbReference type="Proteomes" id="UP001146793">
    <property type="component" value="Unassembled WGS sequence"/>
</dbReference>
<dbReference type="InterPro" id="IPR052410">
    <property type="entry name" value="DRC5"/>
</dbReference>
<keyword evidence="2" id="KW-0963">Cytoplasm</keyword>
<keyword evidence="4" id="KW-0175">Coiled coil</keyword>
<dbReference type="GO" id="GO:0005856">
    <property type="term" value="C:cytoskeleton"/>
    <property type="evidence" value="ECO:0007669"/>
    <property type="project" value="UniProtKB-SubCell"/>
</dbReference>
<organism evidence="6 7">
    <name type="scientific">Anaeramoeba flamelloides</name>
    <dbReference type="NCBI Taxonomy" id="1746091"/>
    <lineage>
        <taxon>Eukaryota</taxon>
        <taxon>Metamonada</taxon>
        <taxon>Anaeramoebidae</taxon>
        <taxon>Anaeramoeba</taxon>
    </lineage>
</organism>
<dbReference type="PROSITE" id="PS51450">
    <property type="entry name" value="LRR"/>
    <property type="match status" value="1"/>
</dbReference>
<dbReference type="SUPFAM" id="SSF52047">
    <property type="entry name" value="RNI-like"/>
    <property type="match status" value="1"/>
</dbReference>
<proteinExistence type="predicted"/>
<comment type="subcellular location">
    <subcellularLocation>
        <location evidence="1">Cytoplasm</location>
        <location evidence="1">Cytoskeleton</location>
    </subcellularLocation>
</comment>
<evidence type="ECO:0000313" key="6">
    <source>
        <dbReference type="EMBL" id="KAJ3445954.1"/>
    </source>
</evidence>
<evidence type="ECO:0000313" key="7">
    <source>
        <dbReference type="Proteomes" id="UP001146793"/>
    </source>
</evidence>
<evidence type="ECO:0000256" key="2">
    <source>
        <dbReference type="ARBA" id="ARBA00022490"/>
    </source>
</evidence>
<reference evidence="6" key="1">
    <citation type="submission" date="2022-08" db="EMBL/GenBank/DDBJ databases">
        <title>Novel sulphate-reducing endosymbionts in the free-living metamonad Anaeramoeba.</title>
        <authorList>
            <person name="Jerlstrom-Hultqvist J."/>
            <person name="Cepicka I."/>
            <person name="Gallot-Lavallee L."/>
            <person name="Salas-Leiva D."/>
            <person name="Curtis B.A."/>
            <person name="Zahonova K."/>
            <person name="Pipaliya S."/>
            <person name="Dacks J."/>
            <person name="Roger A.J."/>
        </authorList>
    </citation>
    <scope>NUCLEOTIDE SEQUENCE</scope>
    <source>
        <strain evidence="6">Busselton2</strain>
    </source>
</reference>
<feature type="coiled-coil region" evidence="4">
    <location>
        <begin position="534"/>
        <end position="568"/>
    </location>
</feature>
<feature type="region of interest" description="Disordered" evidence="5">
    <location>
        <begin position="368"/>
        <end position="426"/>
    </location>
</feature>
<evidence type="ECO:0000256" key="4">
    <source>
        <dbReference type="SAM" id="Coils"/>
    </source>
</evidence>
<evidence type="ECO:0000256" key="3">
    <source>
        <dbReference type="ARBA" id="ARBA00023212"/>
    </source>
</evidence>
<dbReference type="AlphaFoldDB" id="A0AAV7ZXP2"/>
<feature type="compositionally biased region" description="Basic and acidic residues" evidence="5">
    <location>
        <begin position="412"/>
        <end position="426"/>
    </location>
</feature>
<sequence length="574" mass="68135">MLSANKKRTKLDLSNLNMDDNDLLILCHALGKCKQPLKSLNLSNNQITDRGVQALTVLLRRFPTKLLYLDLTHNKINNHGAVRLLHLFFYNSHINEIRMALNYCSSFLSDKFQYVAMTKLSQRSFLKSKTNQKLKVQNKRGKSKDGKDSALYKQKSQRQVEKEERTRCQSKIDEEKENTNRSPSQNVHREKIEQTQQFCRNSKYTSQKSKGSSNSQKKRNHSLKNEVNPSSLKYIKKTKPQLLRTLSQREFDEIEKCESKIDENSPITSLPSMTEQQNLPNLNEKIETLEGIDITEIKNRNMLSSTDTDTDTEVGTYTYSETDSDTGIDRYFEFGTEVESKSETDFTTDSEDTTNNCLKINFKKIQNQKEKEEKEKEKEKKKEKEKEKEKKKEKEKEKEKEKKKERKKKKEKEKEKEKEKQQEKEKEIQKEIKIKMDKERIMKSYENLKKIEKQCPKNSTFPKQTLEQLDNKTKELKKIMEFILCYKNTNLNCACQSLQKYRKEKWKNERKEVKRMRKERRQLVLEHRQNHKKVKQLKQSLHLLKTQLKDSNETFSNLENQVLSLKKKILELKN</sequence>
<dbReference type="Gene3D" id="3.80.10.10">
    <property type="entry name" value="Ribonuclease Inhibitor"/>
    <property type="match status" value="1"/>
</dbReference>
<dbReference type="PANTHER" id="PTHR24107">
    <property type="entry name" value="YNEIN REGULATORY COMPLEX SUBUNIT 5"/>
    <property type="match status" value="1"/>
</dbReference>
<feature type="compositionally biased region" description="Polar residues" evidence="5">
    <location>
        <begin position="194"/>
        <end position="205"/>
    </location>
</feature>
<feature type="compositionally biased region" description="Basic and acidic residues" evidence="5">
    <location>
        <begin position="158"/>
        <end position="179"/>
    </location>
</feature>
<feature type="compositionally biased region" description="Low complexity" evidence="5">
    <location>
        <begin position="206"/>
        <end position="215"/>
    </location>
</feature>
<name>A0AAV7ZXP2_9EUKA</name>
<dbReference type="InterPro" id="IPR001611">
    <property type="entry name" value="Leu-rich_rpt"/>
</dbReference>
<dbReference type="EMBL" id="JANTQA010000021">
    <property type="protein sequence ID" value="KAJ3445954.1"/>
    <property type="molecule type" value="Genomic_DNA"/>
</dbReference>
<feature type="compositionally biased region" description="Basic residues" evidence="5">
    <location>
        <begin position="130"/>
        <end position="142"/>
    </location>
</feature>
<feature type="compositionally biased region" description="Basic and acidic residues" evidence="5">
    <location>
        <begin position="368"/>
        <end position="402"/>
    </location>
</feature>
<feature type="region of interest" description="Disordered" evidence="5">
    <location>
        <begin position="130"/>
        <end position="230"/>
    </location>
</feature>
<comment type="caution">
    <text evidence="6">The sequence shown here is derived from an EMBL/GenBank/DDBJ whole genome shotgun (WGS) entry which is preliminary data.</text>
</comment>
<evidence type="ECO:0000256" key="5">
    <source>
        <dbReference type="SAM" id="MobiDB-lite"/>
    </source>
</evidence>
<protein>
    <submittedName>
        <fullName evidence="6">Ynein regulatory complex subunit</fullName>
    </submittedName>
</protein>
<keyword evidence="3" id="KW-0206">Cytoskeleton</keyword>